<sequence length="93" mass="10200">MNEALDCWNDEGGAQFLAQTAGYDAEGLAQNERRLLECLGVAVVGLWRELPTAVQRALFQYAVRDQASDAAELKAQIARFLHDHAGQQTRSPG</sequence>
<dbReference type="Proteomes" id="UP000244173">
    <property type="component" value="Chromosome"/>
</dbReference>
<dbReference type="EMBL" id="CP028519">
    <property type="protein sequence ID" value="AVY95250.1"/>
    <property type="molecule type" value="Genomic_DNA"/>
</dbReference>
<reference evidence="1 2" key="1">
    <citation type="submission" date="2018-04" db="EMBL/GenBank/DDBJ databases">
        <title>Denitrifier Microvirgula.</title>
        <authorList>
            <person name="Anderson E."/>
            <person name="Jang J."/>
            <person name="Ishii S."/>
        </authorList>
    </citation>
    <scope>NUCLEOTIDE SEQUENCE [LARGE SCALE GENOMIC DNA]</scope>
    <source>
        <strain evidence="1 2">BE2.4</strain>
    </source>
</reference>
<evidence type="ECO:0000313" key="2">
    <source>
        <dbReference type="Proteomes" id="UP000244173"/>
    </source>
</evidence>
<protein>
    <submittedName>
        <fullName evidence="1">Uncharacterized protein</fullName>
    </submittedName>
</protein>
<proteinExistence type="predicted"/>
<dbReference type="STRING" id="1122240.GCA_000620105_02082"/>
<accession>A0A2S0PCY6</accession>
<keyword evidence="2" id="KW-1185">Reference proteome</keyword>
<gene>
    <name evidence="1" type="ORF">DAI18_15290</name>
</gene>
<dbReference type="AlphaFoldDB" id="A0A2S0PCY6"/>
<dbReference type="KEGG" id="maer:DAI18_15290"/>
<evidence type="ECO:0000313" key="1">
    <source>
        <dbReference type="EMBL" id="AVY95250.1"/>
    </source>
</evidence>
<organism evidence="1 2">
    <name type="scientific">Microvirgula aerodenitrificans</name>
    <dbReference type="NCBI Taxonomy" id="57480"/>
    <lineage>
        <taxon>Bacteria</taxon>
        <taxon>Pseudomonadati</taxon>
        <taxon>Pseudomonadota</taxon>
        <taxon>Betaproteobacteria</taxon>
        <taxon>Neisseriales</taxon>
        <taxon>Aquaspirillaceae</taxon>
        <taxon>Microvirgula</taxon>
    </lineage>
</organism>
<name>A0A2S0PCY6_9NEIS</name>